<dbReference type="InterPro" id="IPR050655">
    <property type="entry name" value="Plant_B3_domain"/>
</dbReference>
<dbReference type="EMBL" id="JBEDUW010000003">
    <property type="protein sequence ID" value="KAK9940362.1"/>
    <property type="molecule type" value="Genomic_DNA"/>
</dbReference>
<keyword evidence="4" id="KW-0804">Transcription</keyword>
<dbReference type="InterPro" id="IPR003340">
    <property type="entry name" value="B3_DNA-bd"/>
</dbReference>
<evidence type="ECO:0000256" key="5">
    <source>
        <dbReference type="ARBA" id="ARBA00023242"/>
    </source>
</evidence>
<accession>A0AAW1XU61</accession>
<feature type="domain" description="TF-B3" evidence="6">
    <location>
        <begin position="178"/>
        <end position="248"/>
    </location>
</feature>
<dbReference type="PANTHER" id="PTHR31920:SF108">
    <property type="entry name" value="B3 DOMAIN-CONTAINING TRANSCRIPTION FACTOR VRN1-LIKE"/>
    <property type="match status" value="1"/>
</dbReference>
<comment type="caution">
    <text evidence="7">The sequence shown here is derived from an EMBL/GenBank/DDBJ whole genome shotgun (WGS) entry which is preliminary data.</text>
</comment>
<keyword evidence="8" id="KW-1185">Reference proteome</keyword>
<organism evidence="7 8">
    <name type="scientific">Rubus argutus</name>
    <name type="common">Southern blackberry</name>
    <dbReference type="NCBI Taxonomy" id="59490"/>
    <lineage>
        <taxon>Eukaryota</taxon>
        <taxon>Viridiplantae</taxon>
        <taxon>Streptophyta</taxon>
        <taxon>Embryophyta</taxon>
        <taxon>Tracheophyta</taxon>
        <taxon>Spermatophyta</taxon>
        <taxon>Magnoliopsida</taxon>
        <taxon>eudicotyledons</taxon>
        <taxon>Gunneridae</taxon>
        <taxon>Pentapetalae</taxon>
        <taxon>rosids</taxon>
        <taxon>fabids</taxon>
        <taxon>Rosales</taxon>
        <taxon>Rosaceae</taxon>
        <taxon>Rosoideae</taxon>
        <taxon>Rosoideae incertae sedis</taxon>
        <taxon>Rubus</taxon>
    </lineage>
</organism>
<keyword evidence="5" id="KW-0539">Nucleus</keyword>
<reference evidence="7 8" key="1">
    <citation type="journal article" date="2023" name="G3 (Bethesda)">
        <title>A chromosome-length genome assembly and annotation of blackberry (Rubus argutus, cv. 'Hillquist').</title>
        <authorList>
            <person name="Bruna T."/>
            <person name="Aryal R."/>
            <person name="Dudchenko O."/>
            <person name="Sargent D.J."/>
            <person name="Mead D."/>
            <person name="Buti M."/>
            <person name="Cavallini A."/>
            <person name="Hytonen T."/>
            <person name="Andres J."/>
            <person name="Pham M."/>
            <person name="Weisz D."/>
            <person name="Mascagni F."/>
            <person name="Usai G."/>
            <person name="Natali L."/>
            <person name="Bassil N."/>
            <person name="Fernandez G.E."/>
            <person name="Lomsadze A."/>
            <person name="Armour M."/>
            <person name="Olukolu B."/>
            <person name="Poorten T."/>
            <person name="Britton C."/>
            <person name="Davik J."/>
            <person name="Ashrafi H."/>
            <person name="Aiden E.L."/>
            <person name="Borodovsky M."/>
            <person name="Worthington M."/>
        </authorList>
    </citation>
    <scope>NUCLEOTIDE SEQUENCE [LARGE SCALE GENOMIC DNA]</scope>
    <source>
        <strain evidence="7">PI 553951</strain>
    </source>
</reference>
<evidence type="ECO:0000313" key="8">
    <source>
        <dbReference type="Proteomes" id="UP001457282"/>
    </source>
</evidence>
<gene>
    <name evidence="7" type="ORF">M0R45_017028</name>
</gene>
<protein>
    <recommendedName>
        <fullName evidence="6">TF-B3 domain-containing protein</fullName>
    </recommendedName>
</protein>
<evidence type="ECO:0000256" key="4">
    <source>
        <dbReference type="ARBA" id="ARBA00023163"/>
    </source>
</evidence>
<dbReference type="AlphaFoldDB" id="A0AAW1XU61"/>
<evidence type="ECO:0000259" key="6">
    <source>
        <dbReference type="PROSITE" id="PS50863"/>
    </source>
</evidence>
<dbReference type="Proteomes" id="UP001457282">
    <property type="component" value="Unassembled WGS sequence"/>
</dbReference>
<feature type="domain" description="TF-B3" evidence="6">
    <location>
        <begin position="18"/>
        <end position="112"/>
    </location>
</feature>
<keyword evidence="3" id="KW-0238">DNA-binding</keyword>
<dbReference type="GO" id="GO:0003677">
    <property type="term" value="F:DNA binding"/>
    <property type="evidence" value="ECO:0007669"/>
    <property type="project" value="UniProtKB-KW"/>
</dbReference>
<dbReference type="SUPFAM" id="SSF101936">
    <property type="entry name" value="DNA-binding pseudobarrel domain"/>
    <property type="match status" value="2"/>
</dbReference>
<sequence>MASSSRRKDSAKGVVFPSFFKAIVDEALEDGKLEIEGYVAMKYKDFLGHSIVLTVPNGAVWRMGLKRNNGSVWLEKGWLEFANFYSLEQGFFIFFTHEGVDSCFRVRIFNKSSLEIDYPFKSSQAKFSRGSYKAFSRAKRFKSDHPCLAVKIQPSYLLRGLKMNAHFVNEHICAVYASRKVNLQIPNGKTWSAKCSVCLCVNKKYAKLCGGWTKFAAENGLQVGDACVLELIKERPKMKFLVHIFRANI</sequence>
<name>A0AAW1XU61_RUBAR</name>
<evidence type="ECO:0000256" key="3">
    <source>
        <dbReference type="ARBA" id="ARBA00023125"/>
    </source>
</evidence>
<dbReference type="PANTHER" id="PTHR31920">
    <property type="entry name" value="B3 DOMAIN-CONTAINING"/>
    <property type="match status" value="1"/>
</dbReference>
<proteinExistence type="predicted"/>
<keyword evidence="2" id="KW-0805">Transcription regulation</keyword>
<dbReference type="InterPro" id="IPR015300">
    <property type="entry name" value="DNA-bd_pseudobarrel_sf"/>
</dbReference>
<evidence type="ECO:0000256" key="1">
    <source>
        <dbReference type="ARBA" id="ARBA00004123"/>
    </source>
</evidence>
<dbReference type="CDD" id="cd10017">
    <property type="entry name" value="B3_DNA"/>
    <property type="match status" value="2"/>
</dbReference>
<dbReference type="SMART" id="SM01019">
    <property type="entry name" value="B3"/>
    <property type="match status" value="2"/>
</dbReference>
<comment type="subcellular location">
    <subcellularLocation>
        <location evidence="1">Nucleus</location>
    </subcellularLocation>
</comment>
<dbReference type="GO" id="GO:0005634">
    <property type="term" value="C:nucleus"/>
    <property type="evidence" value="ECO:0007669"/>
    <property type="project" value="UniProtKB-SubCell"/>
</dbReference>
<evidence type="ECO:0000313" key="7">
    <source>
        <dbReference type="EMBL" id="KAK9940362.1"/>
    </source>
</evidence>
<dbReference type="PROSITE" id="PS50863">
    <property type="entry name" value="B3"/>
    <property type="match status" value="2"/>
</dbReference>
<evidence type="ECO:0000256" key="2">
    <source>
        <dbReference type="ARBA" id="ARBA00023015"/>
    </source>
</evidence>
<dbReference type="Pfam" id="PF02362">
    <property type="entry name" value="B3"/>
    <property type="match status" value="2"/>
</dbReference>
<dbReference type="Gene3D" id="2.40.330.10">
    <property type="entry name" value="DNA-binding pseudobarrel domain"/>
    <property type="match status" value="2"/>
</dbReference>